<evidence type="ECO:0000313" key="1">
    <source>
        <dbReference type="EMBL" id="MCQ1528303.1"/>
    </source>
</evidence>
<gene>
    <name evidence="1" type="ORF">LJD61_01900</name>
</gene>
<keyword evidence="2" id="KW-1185">Reference proteome</keyword>
<dbReference type="Pfam" id="PF03692">
    <property type="entry name" value="CxxCxxCC"/>
    <property type="match status" value="1"/>
</dbReference>
<comment type="caution">
    <text evidence="1">The sequence shown here is derived from an EMBL/GenBank/DDBJ whole genome shotgun (WGS) entry which is preliminary data.</text>
</comment>
<dbReference type="EMBL" id="JAJEKE010000001">
    <property type="protein sequence ID" value="MCQ1528303.1"/>
    <property type="molecule type" value="Genomic_DNA"/>
</dbReference>
<evidence type="ECO:0000313" key="2">
    <source>
        <dbReference type="Proteomes" id="UP001651880"/>
    </source>
</evidence>
<protein>
    <submittedName>
        <fullName evidence="1">YkgJ family cysteine cluster protein</fullName>
    </submittedName>
</protein>
<dbReference type="RefSeq" id="WP_255225792.1">
    <property type="nucleotide sequence ID" value="NZ_JAJEKE010000001.1"/>
</dbReference>
<dbReference type="Proteomes" id="UP001651880">
    <property type="component" value="Unassembled WGS sequence"/>
</dbReference>
<reference evidence="1 2" key="1">
    <citation type="submission" date="2021-10" db="EMBL/GenBank/DDBJ databases">
        <title>Lutispora strain m25 sp. nov., a thermophilic, non-spore-forming bacterium isolated from a lab-scale methanogenic bioreactor digesting anaerobic sludge.</title>
        <authorList>
            <person name="El Houari A."/>
            <person name="Mcdonald J."/>
        </authorList>
    </citation>
    <scope>NUCLEOTIDE SEQUENCE [LARGE SCALE GENOMIC DNA]</scope>
    <source>
        <strain evidence="2">m25</strain>
    </source>
</reference>
<accession>A0ABT1NDN7</accession>
<organism evidence="1 2">
    <name type="scientific">Lutispora saccharofermentans</name>
    <dbReference type="NCBI Taxonomy" id="3024236"/>
    <lineage>
        <taxon>Bacteria</taxon>
        <taxon>Bacillati</taxon>
        <taxon>Bacillota</taxon>
        <taxon>Clostridia</taxon>
        <taxon>Lutisporales</taxon>
        <taxon>Lutisporaceae</taxon>
        <taxon>Lutispora</taxon>
    </lineage>
</organism>
<name>A0ABT1NDN7_9FIRM</name>
<sequence>MIEPAKVYEAFSRVEEENYAFRAYLKNYADEDKLDKQFLELHNELFSDYDCNKCRNCCKEYSASFEEHELRAVSAFLKMTEKEFRDKYIKEDLGEYLLNVKPCCFLKEDGGCEIEACRPKSCRDYPFTNRPERLFSLLSILTSASICPVVFEMLERLKKEYGFRKRKRR</sequence>
<proteinExistence type="predicted"/>
<dbReference type="InterPro" id="IPR005358">
    <property type="entry name" value="Puta_zinc/iron-chelating_dom"/>
</dbReference>